<sequence>MNNKNDLPALPDGGYGWVMVLAIFWNNAHHWGILSSYGVFMQWFLAHPEYVSGTYLDYALIGGLAASQSCLIAPLATTIHHRYGLKFAMGLGVLLETAALLGAAWSTSIWQLYLSQGICYGWGLGLQYSSSTSVIPQWFSKRRSLAAGITTAGTGTGGLIYSLAANAMLDRFGPGWTYRILAIVQGVVSALCVLALRDSPFGAASRNQEHKSINFHIGKRYEVWLFLGWSFFSIMGFMVIWFSLATFSRSIGLSAQQGSIITAVMNVGQIIGRPAIGYYSDAVGRFNIAAAATFISGVLCLSLWVCAKSYAATLCFALFGGSLFGTFWTVMAPLSAEVVALEDVRSCLTLMWLVCVLPATFGEAIGLELRTRGNRPYLHTQLFTGFMYIGASLCVVLLRIWKARSAGKSQEAKASPVPDSTGQPDCEGRVGKVRLWKQV</sequence>
<comment type="subcellular location">
    <subcellularLocation>
        <location evidence="1">Membrane</location>
        <topology evidence="1">Multi-pass membrane protein</topology>
    </subcellularLocation>
</comment>
<dbReference type="SUPFAM" id="SSF103473">
    <property type="entry name" value="MFS general substrate transporter"/>
    <property type="match status" value="1"/>
</dbReference>
<gene>
    <name evidence="4" type="ORF">EURHEDRAFT_533991</name>
</gene>
<name>A0A017S4B0_ASPRC</name>
<dbReference type="InterPro" id="IPR050327">
    <property type="entry name" value="Proton-linked_MCT"/>
</dbReference>
<feature type="transmembrane region" description="Helical" evidence="3">
    <location>
        <begin position="83"/>
        <end position="105"/>
    </location>
</feature>
<dbReference type="RefSeq" id="XP_040634700.1">
    <property type="nucleotide sequence ID" value="XM_040787271.1"/>
</dbReference>
<dbReference type="Proteomes" id="UP000019804">
    <property type="component" value="Unassembled WGS sequence"/>
</dbReference>
<dbReference type="GeneID" id="63702395"/>
<feature type="transmembrane region" description="Helical" evidence="3">
    <location>
        <begin position="314"/>
        <end position="336"/>
    </location>
</feature>
<dbReference type="PANTHER" id="PTHR11360:SF315">
    <property type="entry name" value="TRANSPORTER MCH2-RELATED"/>
    <property type="match status" value="1"/>
</dbReference>
<evidence type="ECO:0000256" key="3">
    <source>
        <dbReference type="SAM" id="Phobius"/>
    </source>
</evidence>
<evidence type="ECO:0000256" key="1">
    <source>
        <dbReference type="ARBA" id="ARBA00004141"/>
    </source>
</evidence>
<reference evidence="5" key="1">
    <citation type="journal article" date="2014" name="Nat. Commun.">
        <title>Genomic adaptations of the halophilic Dead Sea filamentous fungus Eurotium rubrum.</title>
        <authorList>
            <person name="Kis-Papo T."/>
            <person name="Weig A.R."/>
            <person name="Riley R."/>
            <person name="Persoh D."/>
            <person name="Salamov A."/>
            <person name="Sun H."/>
            <person name="Lipzen A."/>
            <person name="Wasser S.P."/>
            <person name="Rambold G."/>
            <person name="Grigoriev I.V."/>
            <person name="Nevo E."/>
        </authorList>
    </citation>
    <scope>NUCLEOTIDE SEQUENCE [LARGE SCALE GENOMIC DNA]</scope>
    <source>
        <strain evidence="5">CBS 135680</strain>
    </source>
</reference>
<evidence type="ECO:0000256" key="2">
    <source>
        <dbReference type="ARBA" id="ARBA00006727"/>
    </source>
</evidence>
<dbReference type="GO" id="GO:0022857">
    <property type="term" value="F:transmembrane transporter activity"/>
    <property type="evidence" value="ECO:0007669"/>
    <property type="project" value="InterPro"/>
</dbReference>
<accession>A0A017S4B0</accession>
<dbReference type="InterPro" id="IPR036259">
    <property type="entry name" value="MFS_trans_sf"/>
</dbReference>
<keyword evidence="3" id="KW-0472">Membrane</keyword>
<proteinExistence type="inferred from homology"/>
<feature type="transmembrane region" description="Helical" evidence="3">
    <location>
        <begin position="58"/>
        <end position="77"/>
    </location>
</feature>
<dbReference type="OrthoDB" id="6499973at2759"/>
<dbReference type="EMBL" id="KK088450">
    <property type="protein sequence ID" value="EYE91010.1"/>
    <property type="molecule type" value="Genomic_DNA"/>
</dbReference>
<evidence type="ECO:0000313" key="5">
    <source>
        <dbReference type="Proteomes" id="UP000019804"/>
    </source>
</evidence>
<protein>
    <submittedName>
        <fullName evidence="4">Putative MFS transporter</fullName>
    </submittedName>
</protein>
<feature type="transmembrane region" description="Helical" evidence="3">
    <location>
        <begin position="223"/>
        <end position="244"/>
    </location>
</feature>
<dbReference type="GO" id="GO:0016020">
    <property type="term" value="C:membrane"/>
    <property type="evidence" value="ECO:0007669"/>
    <property type="project" value="UniProtKB-SubCell"/>
</dbReference>
<organism evidence="4 5">
    <name type="scientific">Aspergillus ruber (strain CBS 135680)</name>
    <dbReference type="NCBI Taxonomy" id="1388766"/>
    <lineage>
        <taxon>Eukaryota</taxon>
        <taxon>Fungi</taxon>
        <taxon>Dikarya</taxon>
        <taxon>Ascomycota</taxon>
        <taxon>Pezizomycotina</taxon>
        <taxon>Eurotiomycetes</taxon>
        <taxon>Eurotiomycetidae</taxon>
        <taxon>Eurotiales</taxon>
        <taxon>Aspergillaceae</taxon>
        <taxon>Aspergillus</taxon>
        <taxon>Aspergillus subgen. Aspergillus</taxon>
    </lineage>
</organism>
<dbReference type="Pfam" id="PF07690">
    <property type="entry name" value="MFS_1"/>
    <property type="match status" value="1"/>
</dbReference>
<feature type="transmembrane region" description="Helical" evidence="3">
    <location>
        <begin position="176"/>
        <end position="196"/>
    </location>
</feature>
<dbReference type="Gene3D" id="1.20.1250.20">
    <property type="entry name" value="MFS general substrate transporter like domains"/>
    <property type="match status" value="2"/>
</dbReference>
<dbReference type="AlphaFoldDB" id="A0A017S4B0"/>
<feature type="transmembrane region" description="Helical" evidence="3">
    <location>
        <begin position="145"/>
        <end position="164"/>
    </location>
</feature>
<keyword evidence="5" id="KW-1185">Reference proteome</keyword>
<dbReference type="PANTHER" id="PTHR11360">
    <property type="entry name" value="MONOCARBOXYLATE TRANSPORTER"/>
    <property type="match status" value="1"/>
</dbReference>
<dbReference type="HOGENOM" id="CLU_001265_1_2_1"/>
<evidence type="ECO:0000313" key="4">
    <source>
        <dbReference type="EMBL" id="EYE91010.1"/>
    </source>
</evidence>
<dbReference type="InterPro" id="IPR011701">
    <property type="entry name" value="MFS"/>
</dbReference>
<feature type="transmembrane region" description="Helical" evidence="3">
    <location>
        <begin position="381"/>
        <end position="401"/>
    </location>
</feature>
<keyword evidence="3" id="KW-1133">Transmembrane helix</keyword>
<comment type="similarity">
    <text evidence="2">Belongs to the major facilitator superfamily. Monocarboxylate porter (TC 2.A.1.13) family.</text>
</comment>
<feature type="transmembrane region" description="Helical" evidence="3">
    <location>
        <begin position="288"/>
        <end position="307"/>
    </location>
</feature>
<feature type="transmembrane region" description="Helical" evidence="3">
    <location>
        <begin position="348"/>
        <end position="369"/>
    </location>
</feature>
<keyword evidence="3" id="KW-0812">Transmembrane</keyword>